<evidence type="ECO:0000313" key="2">
    <source>
        <dbReference type="Proteomes" id="UP000516260"/>
    </source>
</evidence>
<dbReference type="EMBL" id="SWLE01000001">
    <property type="protein sequence ID" value="TNN02972.1"/>
    <property type="molecule type" value="Genomic_DNA"/>
</dbReference>
<proteinExistence type="predicted"/>
<dbReference type="AlphaFoldDB" id="A0A4Z2CFF7"/>
<evidence type="ECO:0000313" key="1">
    <source>
        <dbReference type="EMBL" id="TNN02972.1"/>
    </source>
</evidence>
<sequence>MKRSLEATVDLAFPHPVLPPLPKRLALDKSSWTSALLNPGLLQYHQALANAQLQQASAAFYPTGSVLCMTPTNSIGRSLKSNLYHVCFCSCILNIVKFFAL</sequence>
<keyword evidence="2" id="KW-1185">Reference proteome</keyword>
<name>A0A4Z2CFF7_9TELE</name>
<accession>A0A4Z2CFF7</accession>
<organism evidence="1 2">
    <name type="scientific">Takifugu bimaculatus</name>
    <dbReference type="NCBI Taxonomy" id="433685"/>
    <lineage>
        <taxon>Eukaryota</taxon>
        <taxon>Metazoa</taxon>
        <taxon>Chordata</taxon>
        <taxon>Craniata</taxon>
        <taxon>Vertebrata</taxon>
        <taxon>Euteleostomi</taxon>
        <taxon>Actinopterygii</taxon>
        <taxon>Neopterygii</taxon>
        <taxon>Teleostei</taxon>
        <taxon>Neoteleostei</taxon>
        <taxon>Acanthomorphata</taxon>
        <taxon>Eupercaria</taxon>
        <taxon>Tetraodontiformes</taxon>
        <taxon>Tetradontoidea</taxon>
        <taxon>Tetraodontidae</taxon>
        <taxon>Takifugu</taxon>
    </lineage>
</organism>
<comment type="caution">
    <text evidence="1">The sequence shown here is derived from an EMBL/GenBank/DDBJ whole genome shotgun (WGS) entry which is preliminary data.</text>
</comment>
<gene>
    <name evidence="1" type="ORF">fugu_000001</name>
</gene>
<reference evidence="1 2" key="1">
    <citation type="submission" date="2019-04" db="EMBL/GenBank/DDBJ databases">
        <title>The sequence and de novo assembly of Takifugu bimaculatus genome using PacBio and Hi-C technologies.</title>
        <authorList>
            <person name="Xu P."/>
            <person name="Liu B."/>
            <person name="Zhou Z."/>
        </authorList>
    </citation>
    <scope>NUCLEOTIDE SEQUENCE [LARGE SCALE GENOMIC DNA]</scope>
    <source>
        <strain evidence="1">TB-2018</strain>
        <tissue evidence="1">Muscle</tissue>
    </source>
</reference>
<dbReference type="Proteomes" id="UP000516260">
    <property type="component" value="Chromosome 1"/>
</dbReference>
<protein>
    <submittedName>
        <fullName evidence="1">Uncharacterized protein</fullName>
    </submittedName>
</protein>